<evidence type="ECO:0000256" key="5">
    <source>
        <dbReference type="ARBA" id="ARBA00023180"/>
    </source>
</evidence>
<evidence type="ECO:0000256" key="9">
    <source>
        <dbReference type="SAM" id="SignalP"/>
    </source>
</evidence>
<keyword evidence="3 9" id="KW-0732">Signal</keyword>
<comment type="caution">
    <text evidence="11">The sequence shown here is derived from an EMBL/GenBank/DDBJ whole genome shotgun (WGS) entry which is preliminary data.</text>
</comment>
<dbReference type="SMART" id="SM00020">
    <property type="entry name" value="Tryp_SPc"/>
    <property type="match status" value="1"/>
</dbReference>
<dbReference type="PROSITE" id="PS50240">
    <property type="entry name" value="TRYPSIN_DOM"/>
    <property type="match status" value="1"/>
</dbReference>
<dbReference type="EMBL" id="VIIS01002210">
    <property type="protein sequence ID" value="KAF0287192.1"/>
    <property type="molecule type" value="Genomic_DNA"/>
</dbReference>
<dbReference type="PROSITE" id="PS00134">
    <property type="entry name" value="TRYPSIN_HIS"/>
    <property type="match status" value="1"/>
</dbReference>
<evidence type="ECO:0000256" key="8">
    <source>
        <dbReference type="SAM" id="MobiDB-lite"/>
    </source>
</evidence>
<comment type="similarity">
    <text evidence="6">Belongs to the peptidase S1 family. CLIP subfamily.</text>
</comment>
<dbReference type="GO" id="GO:0006508">
    <property type="term" value="P:proteolysis"/>
    <property type="evidence" value="ECO:0007669"/>
    <property type="project" value="UniProtKB-KW"/>
</dbReference>
<feature type="signal peptide" evidence="9">
    <location>
        <begin position="1"/>
        <end position="19"/>
    </location>
</feature>
<feature type="domain" description="Peptidase S1" evidence="10">
    <location>
        <begin position="116"/>
        <end position="370"/>
    </location>
</feature>
<evidence type="ECO:0000256" key="7">
    <source>
        <dbReference type="RuleBase" id="RU363034"/>
    </source>
</evidence>
<proteinExistence type="inferred from homology"/>
<keyword evidence="7" id="KW-0378">Hydrolase</keyword>
<gene>
    <name evidence="11" type="primary">PPAF3_5</name>
    <name evidence="11" type="ORF">FJT64_014378</name>
</gene>
<dbReference type="InterPro" id="IPR009003">
    <property type="entry name" value="Peptidase_S1_PA"/>
</dbReference>
<name>A0A6A4VA47_AMPAM</name>
<dbReference type="Gene3D" id="2.40.10.10">
    <property type="entry name" value="Trypsin-like serine proteases"/>
    <property type="match status" value="2"/>
</dbReference>
<feature type="chain" id="PRO_5025506293" evidence="9">
    <location>
        <begin position="20"/>
        <end position="370"/>
    </location>
</feature>
<dbReference type="Pfam" id="PF00089">
    <property type="entry name" value="Trypsin"/>
    <property type="match status" value="1"/>
</dbReference>
<dbReference type="SUPFAM" id="SSF50494">
    <property type="entry name" value="Trypsin-like serine proteases"/>
    <property type="match status" value="1"/>
</dbReference>
<keyword evidence="5" id="KW-0325">Glycoprotein</keyword>
<dbReference type="InterPro" id="IPR001254">
    <property type="entry name" value="Trypsin_dom"/>
</dbReference>
<evidence type="ECO:0000256" key="4">
    <source>
        <dbReference type="ARBA" id="ARBA00023157"/>
    </source>
</evidence>
<feature type="compositionally biased region" description="Pro residues" evidence="8">
    <location>
        <begin position="65"/>
        <end position="74"/>
    </location>
</feature>
<dbReference type="FunFam" id="2.40.10.10:FF:000054">
    <property type="entry name" value="Complement C1r subcomponent"/>
    <property type="match status" value="1"/>
</dbReference>
<evidence type="ECO:0000313" key="12">
    <source>
        <dbReference type="Proteomes" id="UP000440578"/>
    </source>
</evidence>
<dbReference type="OrthoDB" id="545839at2759"/>
<keyword evidence="2" id="KW-0964">Secreted</keyword>
<dbReference type="GO" id="GO:0005576">
    <property type="term" value="C:extracellular region"/>
    <property type="evidence" value="ECO:0007669"/>
    <property type="project" value="UniProtKB-SubCell"/>
</dbReference>
<dbReference type="InterPro" id="IPR001314">
    <property type="entry name" value="Peptidase_S1A"/>
</dbReference>
<dbReference type="GO" id="GO:0004252">
    <property type="term" value="F:serine-type endopeptidase activity"/>
    <property type="evidence" value="ECO:0007669"/>
    <property type="project" value="InterPro"/>
</dbReference>
<keyword evidence="12" id="KW-1185">Reference proteome</keyword>
<keyword evidence="7" id="KW-0720">Serine protease</keyword>
<dbReference type="PANTHER" id="PTHR24258:SF116">
    <property type="entry name" value="FI16631P1-RELATED"/>
    <property type="match status" value="1"/>
</dbReference>
<evidence type="ECO:0000256" key="6">
    <source>
        <dbReference type="ARBA" id="ARBA00024195"/>
    </source>
</evidence>
<keyword evidence="7" id="KW-0645">Protease</keyword>
<dbReference type="PRINTS" id="PR00722">
    <property type="entry name" value="CHYMOTRYPSIN"/>
</dbReference>
<dbReference type="PANTHER" id="PTHR24258">
    <property type="entry name" value="SERINE PROTEASE-RELATED"/>
    <property type="match status" value="1"/>
</dbReference>
<evidence type="ECO:0000259" key="10">
    <source>
        <dbReference type="PROSITE" id="PS50240"/>
    </source>
</evidence>
<dbReference type="Proteomes" id="UP000440578">
    <property type="component" value="Unassembled WGS sequence"/>
</dbReference>
<sequence length="370" mass="38886">MRHRRVWIAVALTLGHASAAFEFVATAEDCRAAGMRHFRRPTGPAQRPAKPEPSAASLHGTAAPVTPPTVPPAAVPSCGRPGVPSVAGSESGAGGSLVFGAERPFAVRVPPVDLHILGGSAVQLVEPLEGGPAGHRWPWMVLFGRWTGDGLGSWFCGGTLITDRHVLTAAHCFRRETPGTVGVRIGDHDLGSSDEVDHQERNISSVVMHPEFRGQQNDLAVVRLSEPVARTVSVQPICLPAAGAEHVGADVEAAGWGMLEFGGDISDILQEVPLRVWPPEDCEAALRASRAFGARFPDGLLPSHLCAGSRDDERRDACAGDSGGPLMARDASGAFELVGVISTGIGCGTEFPGLYTKVSAFTEWIAQQLS</sequence>
<dbReference type="CDD" id="cd00190">
    <property type="entry name" value="Tryp_SPc"/>
    <property type="match status" value="1"/>
</dbReference>
<dbReference type="FunFam" id="2.40.10.10:FF:000028">
    <property type="entry name" value="Serine protease easter"/>
    <property type="match status" value="1"/>
</dbReference>
<dbReference type="PROSITE" id="PS00135">
    <property type="entry name" value="TRYPSIN_SER"/>
    <property type="match status" value="1"/>
</dbReference>
<comment type="subcellular location">
    <subcellularLocation>
        <location evidence="1">Secreted</location>
    </subcellularLocation>
</comment>
<dbReference type="AlphaFoldDB" id="A0A6A4VA47"/>
<evidence type="ECO:0000256" key="3">
    <source>
        <dbReference type="ARBA" id="ARBA00022729"/>
    </source>
</evidence>
<feature type="region of interest" description="Disordered" evidence="8">
    <location>
        <begin position="38"/>
        <end position="89"/>
    </location>
</feature>
<dbReference type="InterPro" id="IPR018114">
    <property type="entry name" value="TRYPSIN_HIS"/>
</dbReference>
<evidence type="ECO:0000256" key="1">
    <source>
        <dbReference type="ARBA" id="ARBA00004613"/>
    </source>
</evidence>
<accession>A0A6A4VA47</accession>
<dbReference type="InterPro" id="IPR043504">
    <property type="entry name" value="Peptidase_S1_PA_chymotrypsin"/>
</dbReference>
<evidence type="ECO:0000313" key="11">
    <source>
        <dbReference type="EMBL" id="KAF0287192.1"/>
    </source>
</evidence>
<dbReference type="InterPro" id="IPR033116">
    <property type="entry name" value="TRYPSIN_SER"/>
</dbReference>
<reference evidence="11 12" key="1">
    <citation type="submission" date="2019-07" db="EMBL/GenBank/DDBJ databases">
        <title>Draft genome assembly of a fouling barnacle, Amphibalanus amphitrite (Darwin, 1854): The first reference genome for Thecostraca.</title>
        <authorList>
            <person name="Kim W."/>
        </authorList>
    </citation>
    <scope>NUCLEOTIDE SEQUENCE [LARGE SCALE GENOMIC DNA]</scope>
    <source>
        <strain evidence="11">SNU_AA5</strain>
        <tissue evidence="11">Soma without cirri and trophi</tissue>
    </source>
</reference>
<organism evidence="11 12">
    <name type="scientific">Amphibalanus amphitrite</name>
    <name type="common">Striped barnacle</name>
    <name type="synonym">Balanus amphitrite</name>
    <dbReference type="NCBI Taxonomy" id="1232801"/>
    <lineage>
        <taxon>Eukaryota</taxon>
        <taxon>Metazoa</taxon>
        <taxon>Ecdysozoa</taxon>
        <taxon>Arthropoda</taxon>
        <taxon>Crustacea</taxon>
        <taxon>Multicrustacea</taxon>
        <taxon>Cirripedia</taxon>
        <taxon>Thoracica</taxon>
        <taxon>Thoracicalcarea</taxon>
        <taxon>Balanomorpha</taxon>
        <taxon>Balanoidea</taxon>
        <taxon>Balanidae</taxon>
        <taxon>Amphibalaninae</taxon>
        <taxon>Amphibalanus</taxon>
    </lineage>
</organism>
<evidence type="ECO:0000256" key="2">
    <source>
        <dbReference type="ARBA" id="ARBA00022525"/>
    </source>
</evidence>
<keyword evidence="4" id="KW-1015">Disulfide bond</keyword>
<protein>
    <submittedName>
        <fullName evidence="11">Phenoloxidase-activating factor 3</fullName>
    </submittedName>
</protein>